<protein>
    <recommendedName>
        <fullName evidence="2">histidine kinase</fullName>
        <ecNumber evidence="2">2.7.13.3</ecNumber>
    </recommendedName>
</protein>
<comment type="catalytic activity">
    <reaction evidence="1">
        <text>ATP + protein L-histidine = ADP + protein N-phospho-L-histidine.</text>
        <dbReference type="EC" id="2.7.13.3"/>
    </reaction>
</comment>
<dbReference type="PANTHER" id="PTHR45339:SF1">
    <property type="entry name" value="HYBRID SIGNAL TRANSDUCTION HISTIDINE KINASE J"/>
    <property type="match status" value="1"/>
</dbReference>
<dbReference type="SMART" id="SM00448">
    <property type="entry name" value="REC"/>
    <property type="match status" value="1"/>
</dbReference>
<dbReference type="PRINTS" id="PR00344">
    <property type="entry name" value="BCTRLSENSOR"/>
</dbReference>
<dbReference type="InterPro" id="IPR013655">
    <property type="entry name" value="PAS_fold_3"/>
</dbReference>
<feature type="domain" description="PAC" evidence="9">
    <location>
        <begin position="314"/>
        <end position="366"/>
    </location>
</feature>
<dbReference type="SUPFAM" id="SSF52172">
    <property type="entry name" value="CheY-like"/>
    <property type="match status" value="1"/>
</dbReference>
<name>A0ABW4N4R6_9CAUL</name>
<dbReference type="InterPro" id="IPR013656">
    <property type="entry name" value="PAS_4"/>
</dbReference>
<dbReference type="Pfam" id="PF02518">
    <property type="entry name" value="HATPase_c"/>
    <property type="match status" value="1"/>
</dbReference>
<dbReference type="Pfam" id="PF00072">
    <property type="entry name" value="Response_reg"/>
    <property type="match status" value="1"/>
</dbReference>
<feature type="domain" description="Histidine kinase" evidence="6">
    <location>
        <begin position="384"/>
        <end position="600"/>
    </location>
</feature>
<dbReference type="SMART" id="SM00091">
    <property type="entry name" value="PAS"/>
    <property type="match status" value="1"/>
</dbReference>
<dbReference type="InterPro" id="IPR000014">
    <property type="entry name" value="PAS"/>
</dbReference>
<dbReference type="NCBIfam" id="TIGR00229">
    <property type="entry name" value="sensory_box"/>
    <property type="match status" value="2"/>
</dbReference>
<evidence type="ECO:0000259" key="8">
    <source>
        <dbReference type="PROSITE" id="PS50112"/>
    </source>
</evidence>
<dbReference type="InterPro" id="IPR036097">
    <property type="entry name" value="HisK_dim/P_sf"/>
</dbReference>
<dbReference type="Gene3D" id="3.40.50.2300">
    <property type="match status" value="1"/>
</dbReference>
<sequence length="752" mass="82086">MRAGWIERDGAGVVELRPRACERAVRLAEALAPGARAEVVAAVGHAALAGDAIAAPVRLPDGSIPAELRLSGLATPPSPDLAERLQDIADFLAGELGRAEAERRRQVSDQAADTAWATLAAVIEAAPMSMALTDADQRLLAVSPLLIQSLGWEGRDVVGHTLYELGPQIFEHWRESYTAVLEGDERQPRRFPMRDKHGRPAWYEGHARAWKRADGSSGGLIIAWHDITDMMEALDRTARSEERLKLAMEISDMHVWEMDYQRQELIKVGAEDTFFDEPVTFEMLAADIYGNVDERDLPDVREAWRRHFREGAPYNPEYRVKRSDGQDVWTTCTLKLINDPKGRPLRLIGAMQNITARKRSEQQLMKAKEEAEAANRAKSTFLATMSHEIRTPLNGVLGMAQAMAADDLAPAQRARLDVIRQSGEALLAILNDVLDLSKIEAGKLDLEQAEFDIGEVAQGAHAAFDAVARSKGLAFALEIDERARGVYRGDPVRVRQILFNLVSNALKFTEKGEVAVRVGRTRRGLKLTVRDSGIGIDPDRLSKLFQKFEQADASTTRRFGGTGLGLSICRELAELMGGSISVKSRPGQGAAFSVTLPLARVRDSGPAEPAPTEAAPAEESPPLRILAAEDNPVNQLVLTTLLGQAGVQPHIVGTGRQAVEAWEVGDWDAILMDVQMPEMDGPTATGVIRRREAETGRARTPILALTANAMSHQEAEYLACGMDAVVAKPIQVERLFAALRQVLESASAARAA</sequence>
<accession>A0ABW4N4R6</accession>
<dbReference type="InterPro" id="IPR011006">
    <property type="entry name" value="CheY-like_superfamily"/>
</dbReference>
<dbReference type="InterPro" id="IPR036890">
    <property type="entry name" value="HATPase_C_sf"/>
</dbReference>
<dbReference type="RefSeq" id="WP_377282012.1">
    <property type="nucleotide sequence ID" value="NZ_JBHRSI010000005.1"/>
</dbReference>
<dbReference type="Gene3D" id="3.30.565.10">
    <property type="entry name" value="Histidine kinase-like ATPase, C-terminal domain"/>
    <property type="match status" value="1"/>
</dbReference>
<feature type="domain" description="Response regulatory" evidence="7">
    <location>
        <begin position="624"/>
        <end position="743"/>
    </location>
</feature>
<dbReference type="Proteomes" id="UP001597237">
    <property type="component" value="Unassembled WGS sequence"/>
</dbReference>
<dbReference type="InterPro" id="IPR000700">
    <property type="entry name" value="PAS-assoc_C"/>
</dbReference>
<feature type="modified residue" description="4-aspartylphosphate" evidence="5">
    <location>
        <position position="673"/>
    </location>
</feature>
<dbReference type="SMART" id="SM00388">
    <property type="entry name" value="HisKA"/>
    <property type="match status" value="1"/>
</dbReference>
<feature type="domain" description="PAS" evidence="8">
    <location>
        <begin position="115"/>
        <end position="184"/>
    </location>
</feature>
<dbReference type="SUPFAM" id="SSF55785">
    <property type="entry name" value="PYP-like sensor domain (PAS domain)"/>
    <property type="match status" value="2"/>
</dbReference>
<proteinExistence type="predicted"/>
<evidence type="ECO:0000259" key="9">
    <source>
        <dbReference type="PROSITE" id="PS50113"/>
    </source>
</evidence>
<evidence type="ECO:0000256" key="2">
    <source>
        <dbReference type="ARBA" id="ARBA00012438"/>
    </source>
</evidence>
<dbReference type="PROSITE" id="PS50110">
    <property type="entry name" value="RESPONSE_REGULATORY"/>
    <property type="match status" value="1"/>
</dbReference>
<evidence type="ECO:0000256" key="1">
    <source>
        <dbReference type="ARBA" id="ARBA00000085"/>
    </source>
</evidence>
<dbReference type="PROSITE" id="PS50112">
    <property type="entry name" value="PAS"/>
    <property type="match status" value="1"/>
</dbReference>
<keyword evidence="10" id="KW-0547">Nucleotide-binding</keyword>
<keyword evidence="4" id="KW-0902">Two-component regulatory system</keyword>
<dbReference type="InterPro" id="IPR005467">
    <property type="entry name" value="His_kinase_dom"/>
</dbReference>
<comment type="caution">
    <text evidence="10">The sequence shown here is derived from an EMBL/GenBank/DDBJ whole genome shotgun (WGS) entry which is preliminary data.</text>
</comment>
<dbReference type="PROSITE" id="PS50113">
    <property type="entry name" value="PAC"/>
    <property type="match status" value="1"/>
</dbReference>
<dbReference type="SUPFAM" id="SSF55874">
    <property type="entry name" value="ATPase domain of HSP90 chaperone/DNA topoisomerase II/histidine kinase"/>
    <property type="match status" value="1"/>
</dbReference>
<dbReference type="Pfam" id="PF08448">
    <property type="entry name" value="PAS_4"/>
    <property type="match status" value="1"/>
</dbReference>
<keyword evidence="10" id="KW-0067">ATP-binding</keyword>
<evidence type="ECO:0000259" key="7">
    <source>
        <dbReference type="PROSITE" id="PS50110"/>
    </source>
</evidence>
<evidence type="ECO:0000313" key="10">
    <source>
        <dbReference type="EMBL" id="MFD1785055.1"/>
    </source>
</evidence>
<dbReference type="Pfam" id="PF08447">
    <property type="entry name" value="PAS_3"/>
    <property type="match status" value="1"/>
</dbReference>
<dbReference type="SUPFAM" id="SSF47384">
    <property type="entry name" value="Homodimeric domain of signal transducing histidine kinase"/>
    <property type="match status" value="1"/>
</dbReference>
<dbReference type="CDD" id="cd17546">
    <property type="entry name" value="REC_hyHK_CKI1_RcsC-like"/>
    <property type="match status" value="1"/>
</dbReference>
<dbReference type="EC" id="2.7.13.3" evidence="2"/>
<dbReference type="CDD" id="cd00082">
    <property type="entry name" value="HisKA"/>
    <property type="match status" value="1"/>
</dbReference>
<dbReference type="InterPro" id="IPR001789">
    <property type="entry name" value="Sig_transdc_resp-reg_receiver"/>
</dbReference>
<dbReference type="PANTHER" id="PTHR45339">
    <property type="entry name" value="HYBRID SIGNAL TRANSDUCTION HISTIDINE KINASE J"/>
    <property type="match status" value="1"/>
</dbReference>
<reference evidence="11" key="1">
    <citation type="journal article" date="2019" name="Int. J. Syst. Evol. Microbiol.">
        <title>The Global Catalogue of Microorganisms (GCM) 10K type strain sequencing project: providing services to taxonomists for standard genome sequencing and annotation.</title>
        <authorList>
            <consortium name="The Broad Institute Genomics Platform"/>
            <consortium name="The Broad Institute Genome Sequencing Center for Infectious Disease"/>
            <person name="Wu L."/>
            <person name="Ma J."/>
        </authorList>
    </citation>
    <scope>NUCLEOTIDE SEQUENCE [LARGE SCALE GENOMIC DNA]</scope>
    <source>
        <strain evidence="11">DFY28</strain>
    </source>
</reference>
<dbReference type="InterPro" id="IPR035965">
    <property type="entry name" value="PAS-like_dom_sf"/>
</dbReference>
<evidence type="ECO:0000313" key="11">
    <source>
        <dbReference type="Proteomes" id="UP001597237"/>
    </source>
</evidence>
<keyword evidence="11" id="KW-1185">Reference proteome</keyword>
<dbReference type="InterPro" id="IPR003661">
    <property type="entry name" value="HisK_dim/P_dom"/>
</dbReference>
<dbReference type="InterPro" id="IPR004358">
    <property type="entry name" value="Sig_transdc_His_kin-like_C"/>
</dbReference>
<evidence type="ECO:0000256" key="5">
    <source>
        <dbReference type="PROSITE-ProRule" id="PRU00169"/>
    </source>
</evidence>
<dbReference type="CDD" id="cd00130">
    <property type="entry name" value="PAS"/>
    <property type="match status" value="2"/>
</dbReference>
<organism evidence="10 11">
    <name type="scientific">Phenylobacterium terrae</name>
    <dbReference type="NCBI Taxonomy" id="2665495"/>
    <lineage>
        <taxon>Bacteria</taxon>
        <taxon>Pseudomonadati</taxon>
        <taxon>Pseudomonadota</taxon>
        <taxon>Alphaproteobacteria</taxon>
        <taxon>Caulobacterales</taxon>
        <taxon>Caulobacteraceae</taxon>
        <taxon>Phenylobacterium</taxon>
    </lineage>
</organism>
<dbReference type="Gene3D" id="1.10.287.130">
    <property type="match status" value="1"/>
</dbReference>
<gene>
    <name evidence="10" type="ORF">ACFSC0_16755</name>
</gene>
<dbReference type="GO" id="GO:0005524">
    <property type="term" value="F:ATP binding"/>
    <property type="evidence" value="ECO:0007669"/>
    <property type="project" value="UniProtKB-KW"/>
</dbReference>
<evidence type="ECO:0000259" key="6">
    <source>
        <dbReference type="PROSITE" id="PS50109"/>
    </source>
</evidence>
<evidence type="ECO:0000256" key="4">
    <source>
        <dbReference type="ARBA" id="ARBA00023012"/>
    </source>
</evidence>
<dbReference type="Gene3D" id="3.30.450.20">
    <property type="entry name" value="PAS domain"/>
    <property type="match status" value="2"/>
</dbReference>
<keyword evidence="3 5" id="KW-0597">Phosphoprotein</keyword>
<dbReference type="InterPro" id="IPR003594">
    <property type="entry name" value="HATPase_dom"/>
</dbReference>
<dbReference type="EMBL" id="JBHUEY010000006">
    <property type="protein sequence ID" value="MFD1785055.1"/>
    <property type="molecule type" value="Genomic_DNA"/>
</dbReference>
<dbReference type="SMART" id="SM00387">
    <property type="entry name" value="HATPase_c"/>
    <property type="match status" value="1"/>
</dbReference>
<dbReference type="PROSITE" id="PS50109">
    <property type="entry name" value="HIS_KIN"/>
    <property type="match status" value="1"/>
</dbReference>
<dbReference type="CDD" id="cd16922">
    <property type="entry name" value="HATPase_EvgS-ArcB-TorS-like"/>
    <property type="match status" value="1"/>
</dbReference>
<evidence type="ECO:0000256" key="3">
    <source>
        <dbReference type="ARBA" id="ARBA00022553"/>
    </source>
</evidence>
<dbReference type="Pfam" id="PF00512">
    <property type="entry name" value="HisKA"/>
    <property type="match status" value="1"/>
</dbReference>